<evidence type="ECO:0000256" key="1">
    <source>
        <dbReference type="ARBA" id="ARBA00004752"/>
    </source>
</evidence>
<feature type="compositionally biased region" description="Low complexity" evidence="8">
    <location>
        <begin position="364"/>
        <end position="373"/>
    </location>
</feature>
<name>A0A975NVN0_9BRAD</name>
<dbReference type="FunFam" id="2.40.440.10:FF:000006">
    <property type="entry name" value="L,D-transpeptidase catalytic domain"/>
    <property type="match status" value="1"/>
</dbReference>
<feature type="active site" description="Nucleophile" evidence="7">
    <location>
        <position position="169"/>
    </location>
</feature>
<comment type="pathway">
    <text evidence="1 7">Cell wall biogenesis; peptidoglycan biosynthesis.</text>
</comment>
<proteinExistence type="inferred from homology"/>
<feature type="compositionally biased region" description="Basic and acidic residues" evidence="8">
    <location>
        <begin position="333"/>
        <end position="342"/>
    </location>
</feature>
<dbReference type="AlphaFoldDB" id="A0A975NVN0"/>
<dbReference type="NCBIfam" id="NF004785">
    <property type="entry name" value="PRK06132.1-2"/>
    <property type="match status" value="1"/>
</dbReference>
<dbReference type="EMBL" id="CP076136">
    <property type="protein sequence ID" value="QWG21501.1"/>
    <property type="molecule type" value="Genomic_DNA"/>
</dbReference>
<dbReference type="PANTHER" id="PTHR30582">
    <property type="entry name" value="L,D-TRANSPEPTIDASE"/>
    <property type="match status" value="1"/>
</dbReference>
<feature type="compositionally biased region" description="Basic and acidic residues" evidence="8">
    <location>
        <begin position="414"/>
        <end position="424"/>
    </location>
</feature>
<feature type="active site" description="Proton donor/acceptor" evidence="7">
    <location>
        <position position="156"/>
    </location>
</feature>
<dbReference type="RefSeq" id="WP_215602224.1">
    <property type="nucleotide sequence ID" value="NZ_CP076136.1"/>
</dbReference>
<keyword evidence="4 7" id="KW-0133">Cell shape</keyword>
<dbReference type="CDD" id="cd16913">
    <property type="entry name" value="YkuD_like"/>
    <property type="match status" value="1"/>
</dbReference>
<feature type="region of interest" description="Disordered" evidence="8">
    <location>
        <begin position="51"/>
        <end position="73"/>
    </location>
</feature>
<keyword evidence="6 7" id="KW-0961">Cell wall biogenesis/degradation</keyword>
<keyword evidence="5 7" id="KW-0573">Peptidoglycan synthesis</keyword>
<dbReference type="PANTHER" id="PTHR30582:SF2">
    <property type="entry name" value="L,D-TRANSPEPTIDASE YCIB-RELATED"/>
    <property type="match status" value="1"/>
</dbReference>
<dbReference type="SUPFAM" id="SSF141523">
    <property type="entry name" value="L,D-transpeptidase catalytic domain-like"/>
    <property type="match status" value="1"/>
</dbReference>
<evidence type="ECO:0000256" key="2">
    <source>
        <dbReference type="ARBA" id="ARBA00005992"/>
    </source>
</evidence>
<evidence type="ECO:0000256" key="3">
    <source>
        <dbReference type="ARBA" id="ARBA00022679"/>
    </source>
</evidence>
<dbReference type="GO" id="GO:0008360">
    <property type="term" value="P:regulation of cell shape"/>
    <property type="evidence" value="ECO:0007669"/>
    <property type="project" value="UniProtKB-UniRule"/>
</dbReference>
<dbReference type="PROSITE" id="PS52029">
    <property type="entry name" value="LD_TPASE"/>
    <property type="match status" value="1"/>
</dbReference>
<feature type="compositionally biased region" description="Basic and acidic residues" evidence="8">
    <location>
        <begin position="379"/>
        <end position="399"/>
    </location>
</feature>
<comment type="similarity">
    <text evidence="2">Belongs to the YkuD family.</text>
</comment>
<evidence type="ECO:0000256" key="6">
    <source>
        <dbReference type="ARBA" id="ARBA00023316"/>
    </source>
</evidence>
<dbReference type="GO" id="GO:0071972">
    <property type="term" value="F:peptidoglycan L,D-transpeptidase activity"/>
    <property type="evidence" value="ECO:0007669"/>
    <property type="project" value="TreeGrafter"/>
</dbReference>
<keyword evidence="11" id="KW-1185">Reference proteome</keyword>
<organism evidence="10 11">
    <name type="scientific">Bradyrhizobium sediminis</name>
    <dbReference type="NCBI Taxonomy" id="2840469"/>
    <lineage>
        <taxon>Bacteria</taxon>
        <taxon>Pseudomonadati</taxon>
        <taxon>Pseudomonadota</taxon>
        <taxon>Alphaproteobacteria</taxon>
        <taxon>Hyphomicrobiales</taxon>
        <taxon>Nitrobacteraceae</taxon>
        <taxon>Bradyrhizobium</taxon>
    </lineage>
</organism>
<dbReference type="InterPro" id="IPR038063">
    <property type="entry name" value="Transpep_catalytic_dom"/>
</dbReference>
<dbReference type="GO" id="GO:0016740">
    <property type="term" value="F:transferase activity"/>
    <property type="evidence" value="ECO:0007669"/>
    <property type="project" value="UniProtKB-KW"/>
</dbReference>
<evidence type="ECO:0000256" key="7">
    <source>
        <dbReference type="PROSITE-ProRule" id="PRU01373"/>
    </source>
</evidence>
<dbReference type="GO" id="GO:0005576">
    <property type="term" value="C:extracellular region"/>
    <property type="evidence" value="ECO:0007669"/>
    <property type="project" value="TreeGrafter"/>
</dbReference>
<feature type="compositionally biased region" description="Basic and acidic residues" evidence="8">
    <location>
        <begin position="301"/>
        <end position="317"/>
    </location>
</feature>
<feature type="compositionally biased region" description="Basic and acidic residues" evidence="8">
    <location>
        <begin position="350"/>
        <end position="363"/>
    </location>
</feature>
<reference evidence="10 11" key="1">
    <citation type="submission" date="2021-06" db="EMBL/GenBank/DDBJ databases">
        <title>Bradyrhizobium sp. S2-11-4 Genome sequencing.</title>
        <authorList>
            <person name="Jin L."/>
        </authorList>
    </citation>
    <scope>NUCLEOTIDE SEQUENCE [LARGE SCALE GENOMIC DNA]</scope>
    <source>
        <strain evidence="10 11">S2-11-4</strain>
    </source>
</reference>
<evidence type="ECO:0000313" key="11">
    <source>
        <dbReference type="Proteomes" id="UP000676951"/>
    </source>
</evidence>
<dbReference type="Gene3D" id="2.40.440.10">
    <property type="entry name" value="L,D-transpeptidase catalytic domain-like"/>
    <property type="match status" value="1"/>
</dbReference>
<feature type="domain" description="L,D-TPase catalytic" evidence="9">
    <location>
        <begin position="84"/>
        <end position="193"/>
    </location>
</feature>
<keyword evidence="3" id="KW-0808">Transferase</keyword>
<dbReference type="Pfam" id="PF03734">
    <property type="entry name" value="YkuD"/>
    <property type="match status" value="1"/>
</dbReference>
<gene>
    <name evidence="10" type="ORF">KMZ93_15955</name>
</gene>
<evidence type="ECO:0000256" key="5">
    <source>
        <dbReference type="ARBA" id="ARBA00022984"/>
    </source>
</evidence>
<evidence type="ECO:0000259" key="9">
    <source>
        <dbReference type="PROSITE" id="PS52029"/>
    </source>
</evidence>
<dbReference type="GO" id="GO:0018104">
    <property type="term" value="P:peptidoglycan-protein cross-linking"/>
    <property type="evidence" value="ECO:0007669"/>
    <property type="project" value="TreeGrafter"/>
</dbReference>
<sequence length="588" mass="62297">MDGHRISVATIATGRFWQIAALTAAGAIGSASQAEAALYYWGYSEPGYYRPGPTVQPRRQRPRRQTTAKPAAEKQAVAKPVGPLIIAISIEKQKVRVYDANGFFAESPVSTGMKGHPTPMGVFSIIQKHKLHHSNIYSGAPMPFMQRITWSGVAMHAGVLPGYPASHGCIRMPMAFAQKMWNWTRMGARVVVTPGEMTPASFSHPLLVTQKVVPVANDAPQVDAPLGVKSDKGADARPASKPVDTAETKLELRSTVGHGQLTQTADASSAMPANAAVTMSDATSADEAAPAKATEGFVTEAKPEAAKSDEAKPETARSEAGPESAKTADSAASEDKPADAKPADIVTGEVKTDEQTAESRIEAPAEAQPETTAGVAKTEPPKAETIKAEEPKATEKPAEPARSVADAPATAPDVKTDEVKKDPARLPTIEKAAKAEPKREGQIAVFISRKDGKLYVRQNFKPVFDVPVTIAPSDSLLGTHLFTAEADKSDSNRLRWSVVSLPVSARNAQKNDDERISRRRKVAGAAPAEVNLPAPNSPAEALDRITIPTDAMARIAEALTTGGSIVVSDLSIKQGETGEGTDFIVPLR</sequence>
<evidence type="ECO:0000313" key="10">
    <source>
        <dbReference type="EMBL" id="QWG21501.1"/>
    </source>
</evidence>
<dbReference type="InterPro" id="IPR050979">
    <property type="entry name" value="LD-transpeptidase"/>
</dbReference>
<dbReference type="InterPro" id="IPR005490">
    <property type="entry name" value="LD_TPept_cat_dom"/>
</dbReference>
<feature type="compositionally biased region" description="Low complexity" evidence="8">
    <location>
        <begin position="265"/>
        <end position="276"/>
    </location>
</feature>
<dbReference type="Proteomes" id="UP000676951">
    <property type="component" value="Chromosome"/>
</dbReference>
<evidence type="ECO:0000256" key="8">
    <source>
        <dbReference type="SAM" id="MobiDB-lite"/>
    </source>
</evidence>
<dbReference type="GO" id="GO:0071555">
    <property type="term" value="P:cell wall organization"/>
    <property type="evidence" value="ECO:0007669"/>
    <property type="project" value="UniProtKB-UniRule"/>
</dbReference>
<evidence type="ECO:0000256" key="4">
    <source>
        <dbReference type="ARBA" id="ARBA00022960"/>
    </source>
</evidence>
<accession>A0A975NVN0</accession>
<feature type="region of interest" description="Disordered" evidence="8">
    <location>
        <begin position="223"/>
        <end position="424"/>
    </location>
</feature>
<protein>
    <submittedName>
        <fullName evidence="10">L,D-transpeptidase family protein</fullName>
    </submittedName>
</protein>